<dbReference type="AlphaFoldDB" id="A0A926L7K6"/>
<feature type="compositionally biased region" description="Low complexity" evidence="1">
    <location>
        <begin position="437"/>
        <end position="450"/>
    </location>
</feature>
<feature type="chain" id="PRO_5038384555" description="Secreted protein" evidence="2">
    <location>
        <begin position="28"/>
        <end position="480"/>
    </location>
</feature>
<protein>
    <recommendedName>
        <fullName evidence="5">Secreted protein</fullName>
    </recommendedName>
</protein>
<accession>A0A926L7K6</accession>
<keyword evidence="2" id="KW-0732">Signal</keyword>
<evidence type="ECO:0000313" key="4">
    <source>
        <dbReference type="Proteomes" id="UP000621210"/>
    </source>
</evidence>
<comment type="caution">
    <text evidence="3">The sequence shown here is derived from an EMBL/GenBank/DDBJ whole genome shotgun (WGS) entry which is preliminary data.</text>
</comment>
<evidence type="ECO:0000313" key="3">
    <source>
        <dbReference type="EMBL" id="MBD0421821.1"/>
    </source>
</evidence>
<proteinExistence type="predicted"/>
<evidence type="ECO:0000256" key="2">
    <source>
        <dbReference type="SAM" id="SignalP"/>
    </source>
</evidence>
<feature type="signal peptide" evidence="2">
    <location>
        <begin position="1"/>
        <end position="27"/>
    </location>
</feature>
<dbReference type="Proteomes" id="UP000621210">
    <property type="component" value="Unassembled WGS sequence"/>
</dbReference>
<reference evidence="3" key="2">
    <citation type="submission" date="2020-09" db="EMBL/GenBank/DDBJ databases">
        <authorList>
            <person name="Luo X."/>
        </authorList>
    </citation>
    <scope>NUCLEOTIDE SEQUENCE</scope>
    <source>
        <strain evidence="3">TRM S81-3</strain>
    </source>
</reference>
<evidence type="ECO:0008006" key="5">
    <source>
        <dbReference type="Google" id="ProtNLM"/>
    </source>
</evidence>
<keyword evidence="4" id="KW-1185">Reference proteome</keyword>
<name>A0A926L7K6_9ACTN</name>
<organism evidence="3 4">
    <name type="scientific">Streptomyces griseicoloratus</name>
    <dbReference type="NCBI Taxonomy" id="2752516"/>
    <lineage>
        <taxon>Bacteria</taxon>
        <taxon>Bacillati</taxon>
        <taxon>Actinomycetota</taxon>
        <taxon>Actinomycetes</taxon>
        <taxon>Kitasatosporales</taxon>
        <taxon>Streptomycetaceae</taxon>
        <taxon>Streptomyces</taxon>
    </lineage>
</organism>
<dbReference type="EMBL" id="JACVQF010000200">
    <property type="protein sequence ID" value="MBD0421821.1"/>
    <property type="molecule type" value="Genomic_DNA"/>
</dbReference>
<reference evidence="3" key="1">
    <citation type="submission" date="2020-09" db="EMBL/GenBank/DDBJ databases">
        <title>Streptomyces grisecoloratus sp. nov., isolated from cotton soil.</title>
        <authorList>
            <person name="Xing L."/>
        </authorList>
    </citation>
    <scope>NUCLEOTIDE SEQUENCE</scope>
    <source>
        <strain evidence="3">TRM S81-3</strain>
    </source>
</reference>
<sequence length="480" mass="52207">MHDHRRARRAGLALAVAAGLLLTTAQATPAAADDPTRPNSAIGYPVYAGTADPVPGLPAGFRTHHTLKAQYEADLQHGDGTDFFMDRMLARRGADPSGDWLMTRGRSVFMKEHDPAELGFAGKAAYWESIDDRSAYTLTLSENGRRVALKEDVGARMQTPSHWRSTFLPEDGSGGLRVVQTKFITHENVAVTSLTITNSGTAERSFALTAASPYTTTADGRELTGTVSAKNDLTTVYPRLSGDGMRPDGGALTRTLTVPAGAGATAKVQLGFVTEELPHSLTEYRKVRGEGAAAAFRTHVRAYNRWWAENLPYTDLPDDNIEKSVYYRWWLLRYNHLDADIPGSDYQFPTSMEGVLGYNNAIALTVGMFTEDLKYLRDPAYSYGPWVSAGEVSRSGKYTDNPGDPENWSNSYTQYLSEAAWDSTSHRSRNPPPPTPRAGSPSTRSTTARNPRPPPTPRAGAAGPRRARSGCSTPGTTRCG</sequence>
<gene>
    <name evidence="3" type="ORF">H0H10_22155</name>
</gene>
<evidence type="ECO:0000256" key="1">
    <source>
        <dbReference type="SAM" id="MobiDB-lite"/>
    </source>
</evidence>
<feature type="compositionally biased region" description="Polar residues" evidence="1">
    <location>
        <begin position="471"/>
        <end position="480"/>
    </location>
</feature>
<dbReference type="RefSeq" id="WP_188182768.1">
    <property type="nucleotide sequence ID" value="NZ_JACVQF010000200.1"/>
</dbReference>
<feature type="region of interest" description="Disordered" evidence="1">
    <location>
        <begin position="420"/>
        <end position="480"/>
    </location>
</feature>